<dbReference type="PANTHER" id="PTHR34849:SF3">
    <property type="entry name" value="SSR2962 PROTEIN"/>
    <property type="match status" value="1"/>
</dbReference>
<evidence type="ECO:0000313" key="3">
    <source>
        <dbReference type="Proteomes" id="UP001064933"/>
    </source>
</evidence>
<gene>
    <name evidence="2" type="ORF">N4261_04850</name>
</gene>
<evidence type="ECO:0000256" key="1">
    <source>
        <dbReference type="SAM" id="MobiDB-lite"/>
    </source>
</evidence>
<reference evidence="2" key="1">
    <citation type="submission" date="2022-10" db="EMBL/GenBank/DDBJ databases">
        <title>Characterization and whole genome sequencing of a new Roseateles species, isolated from fresh water.</title>
        <authorList>
            <person name="Guliayeva D.Y."/>
            <person name="Akhremchuk A.E."/>
            <person name="Sikolenko M.A."/>
            <person name="Valentovich L.N."/>
            <person name="Sidarenka A.V."/>
        </authorList>
    </citation>
    <scope>NUCLEOTIDE SEQUENCE</scope>
    <source>
        <strain evidence="2">BIM B-1768</strain>
    </source>
</reference>
<keyword evidence="3" id="KW-1185">Reference proteome</keyword>
<name>A0ABY6B4Q0_9BURK</name>
<protein>
    <submittedName>
        <fullName evidence="2">DUF433 domain-containing protein</fullName>
    </submittedName>
</protein>
<accession>A0ABY6B4Q0</accession>
<organism evidence="2 3">
    <name type="scientific">Roseateles amylovorans</name>
    <dbReference type="NCBI Taxonomy" id="2978473"/>
    <lineage>
        <taxon>Bacteria</taxon>
        <taxon>Pseudomonadati</taxon>
        <taxon>Pseudomonadota</taxon>
        <taxon>Betaproteobacteria</taxon>
        <taxon>Burkholderiales</taxon>
        <taxon>Sphaerotilaceae</taxon>
        <taxon>Roseateles</taxon>
    </lineage>
</organism>
<dbReference type="InterPro" id="IPR007367">
    <property type="entry name" value="DUF433"/>
</dbReference>
<dbReference type="PANTHER" id="PTHR34849">
    <property type="entry name" value="SSL5025 PROTEIN"/>
    <property type="match status" value="1"/>
</dbReference>
<dbReference type="InterPro" id="IPR036388">
    <property type="entry name" value="WH-like_DNA-bd_sf"/>
</dbReference>
<dbReference type="SUPFAM" id="SSF46689">
    <property type="entry name" value="Homeodomain-like"/>
    <property type="match status" value="1"/>
</dbReference>
<feature type="compositionally biased region" description="Basic residues" evidence="1">
    <location>
        <begin position="215"/>
        <end position="225"/>
    </location>
</feature>
<dbReference type="Proteomes" id="UP001064933">
    <property type="component" value="Chromosome"/>
</dbReference>
<evidence type="ECO:0000313" key="2">
    <source>
        <dbReference type="EMBL" id="UXH79267.1"/>
    </source>
</evidence>
<sequence>MITSLPFVPAAEAAYIGGVSAAQMNRLVDEELVPSSLFRKENGARTVARLMAAYANFFFATDAVLLAAARKQVLADVTARLEQSQVRDQLFALQFVSDAAIDWTVATPGRGVVIDIWGYVCEAASRAREVDNAGKLILEDPEVMGGVPCFAGTRVPIEHVLASIQAAIDPLRLQLAYPFLTPAHIEAAQIFYDAHPRRGRPRRLNDIHPAEPLKRGQRMLKKRLP</sequence>
<feature type="region of interest" description="Disordered" evidence="1">
    <location>
        <begin position="201"/>
        <end position="225"/>
    </location>
</feature>
<dbReference type="RefSeq" id="WP_261759087.1">
    <property type="nucleotide sequence ID" value="NZ_CP104562.2"/>
</dbReference>
<dbReference type="Pfam" id="PF04255">
    <property type="entry name" value="DUF433"/>
    <property type="match status" value="1"/>
</dbReference>
<feature type="compositionally biased region" description="Basic and acidic residues" evidence="1">
    <location>
        <begin position="203"/>
        <end position="214"/>
    </location>
</feature>
<dbReference type="InterPro" id="IPR009057">
    <property type="entry name" value="Homeodomain-like_sf"/>
</dbReference>
<proteinExistence type="predicted"/>
<dbReference type="Gene3D" id="1.10.10.10">
    <property type="entry name" value="Winged helix-like DNA-binding domain superfamily/Winged helix DNA-binding domain"/>
    <property type="match status" value="1"/>
</dbReference>
<dbReference type="EMBL" id="CP104562">
    <property type="protein sequence ID" value="UXH79267.1"/>
    <property type="molecule type" value="Genomic_DNA"/>
</dbReference>